<sequence>MYDLIQVGVAINFLSEDVIPISNQEDLNSGRYFFFKPEEVLGWCRQICRRYILRHDYHLGDFTVFLLK</sequence>
<dbReference type="EMBL" id="PEYM01000075">
    <property type="protein sequence ID" value="PIS29719.1"/>
    <property type="molecule type" value="Genomic_DNA"/>
</dbReference>
<protein>
    <submittedName>
        <fullName evidence="1">Uncharacterized protein</fullName>
    </submittedName>
</protein>
<dbReference type="Proteomes" id="UP000231343">
    <property type="component" value="Unassembled WGS sequence"/>
</dbReference>
<proteinExistence type="predicted"/>
<evidence type="ECO:0000313" key="2">
    <source>
        <dbReference type="Proteomes" id="UP000231343"/>
    </source>
</evidence>
<comment type="caution">
    <text evidence="1">The sequence shown here is derived from an EMBL/GenBank/DDBJ whole genome shotgun (WGS) entry which is preliminary data.</text>
</comment>
<accession>A0A2H0Y008</accession>
<dbReference type="AlphaFoldDB" id="A0A2H0Y008"/>
<reference evidence="1 2" key="1">
    <citation type="submission" date="2017-09" db="EMBL/GenBank/DDBJ databases">
        <title>Depth-based differentiation of microbial function through sediment-hosted aquifers and enrichment of novel symbionts in the deep terrestrial subsurface.</title>
        <authorList>
            <person name="Probst A.J."/>
            <person name="Ladd B."/>
            <person name="Jarett J.K."/>
            <person name="Geller-Mcgrath D.E."/>
            <person name="Sieber C.M."/>
            <person name="Emerson J.B."/>
            <person name="Anantharaman K."/>
            <person name="Thomas B.C."/>
            <person name="Malmstrom R."/>
            <person name="Stieglmeier M."/>
            <person name="Klingl A."/>
            <person name="Woyke T."/>
            <person name="Ryan C.M."/>
            <person name="Banfield J.F."/>
        </authorList>
    </citation>
    <scope>NUCLEOTIDE SEQUENCE [LARGE SCALE GENOMIC DNA]</scope>
    <source>
        <strain evidence="1">CG08_land_8_20_14_0_20_45_16</strain>
    </source>
</reference>
<gene>
    <name evidence="1" type="ORF">COT42_04465</name>
</gene>
<evidence type="ECO:0000313" key="1">
    <source>
        <dbReference type="EMBL" id="PIS29719.1"/>
    </source>
</evidence>
<organism evidence="1 2">
    <name type="scientific">Candidatus Saganbacteria bacterium CG08_land_8_20_14_0_20_45_16</name>
    <dbReference type="NCBI Taxonomy" id="2014293"/>
    <lineage>
        <taxon>Bacteria</taxon>
        <taxon>Bacillati</taxon>
        <taxon>Saganbacteria</taxon>
    </lineage>
</organism>
<name>A0A2H0Y008_UNCSA</name>